<evidence type="ECO:0000313" key="3">
    <source>
        <dbReference type="Proteomes" id="UP001437256"/>
    </source>
</evidence>
<protein>
    <recommendedName>
        <fullName evidence="1">F-box domain-containing protein</fullName>
    </recommendedName>
</protein>
<reference evidence="2 3" key="1">
    <citation type="submission" date="2024-05" db="EMBL/GenBank/DDBJ databases">
        <title>A draft genome resource for the thread blight pathogen Marasmius tenuissimus strain MS-2.</title>
        <authorList>
            <person name="Yulfo-Soto G.E."/>
            <person name="Baruah I.K."/>
            <person name="Amoako-Attah I."/>
            <person name="Bukari Y."/>
            <person name="Meinhardt L.W."/>
            <person name="Bailey B.A."/>
            <person name="Cohen S.P."/>
        </authorList>
    </citation>
    <scope>NUCLEOTIDE SEQUENCE [LARGE SCALE GENOMIC DNA]</scope>
    <source>
        <strain evidence="2 3">MS-2</strain>
    </source>
</reference>
<sequence>MATAGSGATCNTLEEFDDHIRKMKQQLKEVEYHRNLRVSVCRLPVEIIGKIFTHTTGDGHWVRKFPKVMQVCRLWRAIAAKTPSMWTHLDLSRPKMAQEVLRYSGSIPLRVTMRSDACCQQNLSLEVLEQPSRISSLYLSGISPNHLTNLLAKVTQPVPYLRSIVIRPNGVSVILPTNFLGEDAPRLVSLHTTGCSIPWGSHAFRNLTSIRVSKSTLPINMSLENIAITLQAATKLVEVDISDFIPSQTNASLPRDFTIVLPHLNRLHLSSRAIVITTLLQRMIFPASAMVHLEISELEDALDSLCSSISGLFADAAIDPKHMRSVETLYLAHYDGQGITLKVWNSFDYRTYGRDTGNHFRLQLEDQVHTAIELDVQPICRRLLDALGMLSYLKELEVDVPSLQQDTIIECFGSCPLLHAITTYGSCANAVVTSLFYNLSDAPQPIPYPAVSTITLYSVNFDTNRMPTFLVIPLQNRSEHGVPVKKVVLKTCKNLYGNEVEMLKGEVGSEVEIDWDGIEIEVINSGAGSSFDDSDDSSDA</sequence>
<gene>
    <name evidence="2" type="ORF">AAF712_011665</name>
</gene>
<feature type="domain" description="F-box" evidence="1">
    <location>
        <begin position="41"/>
        <end position="91"/>
    </location>
</feature>
<dbReference type="Gene3D" id="1.20.1280.50">
    <property type="match status" value="1"/>
</dbReference>
<dbReference type="Proteomes" id="UP001437256">
    <property type="component" value="Unassembled WGS sequence"/>
</dbReference>
<dbReference type="InterPro" id="IPR001810">
    <property type="entry name" value="F-box_dom"/>
</dbReference>
<dbReference type="InterPro" id="IPR032675">
    <property type="entry name" value="LRR_dom_sf"/>
</dbReference>
<dbReference type="Pfam" id="PF12937">
    <property type="entry name" value="F-box-like"/>
    <property type="match status" value="1"/>
</dbReference>
<evidence type="ECO:0000313" key="2">
    <source>
        <dbReference type="EMBL" id="KAL0061522.1"/>
    </source>
</evidence>
<dbReference type="SUPFAM" id="SSF52047">
    <property type="entry name" value="RNI-like"/>
    <property type="match status" value="1"/>
</dbReference>
<dbReference type="Gene3D" id="3.80.10.10">
    <property type="entry name" value="Ribonuclease Inhibitor"/>
    <property type="match status" value="1"/>
</dbReference>
<comment type="caution">
    <text evidence="2">The sequence shown here is derived from an EMBL/GenBank/DDBJ whole genome shotgun (WGS) entry which is preliminary data.</text>
</comment>
<dbReference type="SUPFAM" id="SSF81383">
    <property type="entry name" value="F-box domain"/>
    <property type="match status" value="1"/>
</dbReference>
<accession>A0ABR2ZK03</accession>
<keyword evidence="3" id="KW-1185">Reference proteome</keyword>
<name>A0ABR2ZK03_9AGAR</name>
<evidence type="ECO:0000259" key="1">
    <source>
        <dbReference type="Pfam" id="PF12937"/>
    </source>
</evidence>
<dbReference type="InterPro" id="IPR036047">
    <property type="entry name" value="F-box-like_dom_sf"/>
</dbReference>
<dbReference type="EMBL" id="JBBXMP010000133">
    <property type="protein sequence ID" value="KAL0061522.1"/>
    <property type="molecule type" value="Genomic_DNA"/>
</dbReference>
<organism evidence="2 3">
    <name type="scientific">Marasmius tenuissimus</name>
    <dbReference type="NCBI Taxonomy" id="585030"/>
    <lineage>
        <taxon>Eukaryota</taxon>
        <taxon>Fungi</taxon>
        <taxon>Dikarya</taxon>
        <taxon>Basidiomycota</taxon>
        <taxon>Agaricomycotina</taxon>
        <taxon>Agaricomycetes</taxon>
        <taxon>Agaricomycetidae</taxon>
        <taxon>Agaricales</taxon>
        <taxon>Marasmiineae</taxon>
        <taxon>Marasmiaceae</taxon>
        <taxon>Marasmius</taxon>
    </lineage>
</organism>
<proteinExistence type="predicted"/>